<dbReference type="EMBL" id="GDID01002349">
    <property type="protein sequence ID" value="JAP94257.1"/>
    <property type="molecule type" value="Transcribed_RNA"/>
</dbReference>
<gene>
    <name evidence="1" type="ORF">TPC1_13164</name>
</gene>
<reference evidence="1" key="1">
    <citation type="submission" date="2015-07" db="EMBL/GenBank/DDBJ databases">
        <title>Adaptation to a free-living lifestyle via gene acquisitions in the diplomonad Trepomonas sp. PC1.</title>
        <authorList>
            <person name="Xu F."/>
            <person name="Jerlstrom-Hultqvist J."/>
            <person name="Kolisko M."/>
            <person name="Simpson A.G.B."/>
            <person name="Roger A.J."/>
            <person name="Svard S.G."/>
            <person name="Andersson J.O."/>
        </authorList>
    </citation>
    <scope>NUCLEOTIDE SEQUENCE</scope>
    <source>
        <strain evidence="1">PC1</strain>
    </source>
</reference>
<dbReference type="Gene3D" id="3.80.10.10">
    <property type="entry name" value="Ribonuclease Inhibitor"/>
    <property type="match status" value="1"/>
</dbReference>
<sequence>VEHGQIIHNCLVLKTDCCPSIYTSRKNIEFVFAPELKQIHEDRMFCDTDIKNVYMPKLSAISGTYCFDQTKLMKLDFPSLKTIDGRVFGMNNFERVNLPSLLTMTNVNQFFGCSKLKYFEAVNLQLIGSNCFGQCVSLKVVNAPKAQIGSSAFFQCKKLEVLVARDNDFYCNCKVCPKCKRMLEKCFLNGKLFTEMGIHGKIRIKCISIQKEELKKFLEKQQNLVLVGELLKKFAELEKFVLKFCQVDVYE</sequence>
<dbReference type="AlphaFoldDB" id="A0A146KCK5"/>
<accession>A0A146KCK5</accession>
<feature type="non-terminal residue" evidence="1">
    <location>
        <position position="1"/>
    </location>
</feature>
<evidence type="ECO:0000313" key="1">
    <source>
        <dbReference type="EMBL" id="JAP94257.1"/>
    </source>
</evidence>
<dbReference type="SUPFAM" id="SSF52058">
    <property type="entry name" value="L domain-like"/>
    <property type="match status" value="1"/>
</dbReference>
<dbReference type="InterPro" id="IPR026906">
    <property type="entry name" value="LRR_5"/>
</dbReference>
<dbReference type="Pfam" id="PF13306">
    <property type="entry name" value="LRR_5"/>
    <property type="match status" value="1"/>
</dbReference>
<proteinExistence type="predicted"/>
<protein>
    <submittedName>
        <fullName evidence="1">Leucine rich repeats-containing protein</fullName>
    </submittedName>
</protein>
<dbReference type="InterPro" id="IPR032675">
    <property type="entry name" value="LRR_dom_sf"/>
</dbReference>
<organism evidence="1">
    <name type="scientific">Trepomonas sp. PC1</name>
    <dbReference type="NCBI Taxonomy" id="1076344"/>
    <lineage>
        <taxon>Eukaryota</taxon>
        <taxon>Metamonada</taxon>
        <taxon>Diplomonadida</taxon>
        <taxon>Hexamitidae</taxon>
        <taxon>Hexamitinae</taxon>
        <taxon>Trepomonas</taxon>
    </lineage>
</organism>
<name>A0A146KCK5_9EUKA</name>